<feature type="chain" id="PRO_5010976798" description="NADH-ubiquinone oxidoreductase chain 2" evidence="18">
    <location>
        <begin position="21"/>
        <end position="346"/>
    </location>
</feature>
<proteinExistence type="inferred from homology"/>
<keyword evidence="11 17" id="KW-1133">Transmembrane helix</keyword>
<feature type="transmembrane region" description="Helical" evidence="17">
    <location>
        <begin position="148"/>
        <end position="166"/>
    </location>
</feature>
<name>Q8M852_9PASS</name>
<feature type="transmembrane region" description="Helical" evidence="17">
    <location>
        <begin position="178"/>
        <end position="196"/>
    </location>
</feature>
<dbReference type="Pfam" id="PF06444">
    <property type="entry name" value="NADH_dehy_S2_C"/>
    <property type="match status" value="1"/>
</dbReference>
<dbReference type="PANTHER" id="PTHR46552:SF1">
    <property type="entry name" value="NADH-UBIQUINONE OXIDOREDUCTASE CHAIN 2"/>
    <property type="match status" value="1"/>
</dbReference>
<keyword evidence="6 17" id="KW-0679">Respiratory chain</keyword>
<evidence type="ECO:0000256" key="2">
    <source>
        <dbReference type="ARBA" id="ARBA00007012"/>
    </source>
</evidence>
<evidence type="ECO:0000256" key="13">
    <source>
        <dbReference type="ARBA" id="ARBA00023075"/>
    </source>
</evidence>
<keyword evidence="14 17" id="KW-0496">Mitochondrion</keyword>
<sequence>MNPQAKLIFTISLLLGSTITISSNHWVTAWAGLEINTLAVLPLISKSHHPRAIEAATKYFLVQAAASTLILFSSMNNAWNTGQWDISQLTHPMSCVILTTAIAMKLGLAPFHFWFPEVLQGCSLITGLLLSTAMKFPPMTLLFMTSQSLNPTLMTTMAILSAALGGWTGLNQTQTRKILAFSSISHLGWMAVIITYSPKLALLNFYLYVMITAAVFLTLNSIKALKLSTLMTTWAKTPSLSAMLMLTLLSLAGLPPLTGFLPKWLIIQELTKQEMIPTATIMALLSLLGLFFYLRLAYCATITLPPHTTNHMKQWHTNKPTSTLTAILVTMSIALLPMSPTILALI</sequence>
<feature type="transmembrane region" description="Helical" evidence="17">
    <location>
        <begin position="281"/>
        <end position="304"/>
    </location>
</feature>
<evidence type="ECO:0000256" key="15">
    <source>
        <dbReference type="ARBA" id="ARBA00023136"/>
    </source>
</evidence>
<evidence type="ECO:0000256" key="8">
    <source>
        <dbReference type="ARBA" id="ARBA00022792"/>
    </source>
</evidence>
<dbReference type="AlphaFoldDB" id="Q8M852"/>
<keyword evidence="8 17" id="KW-0999">Mitochondrion inner membrane</keyword>
<feature type="domain" description="NADH dehydrogenase subunit 2 C-terminal" evidence="20">
    <location>
        <begin position="290"/>
        <end position="343"/>
    </location>
</feature>
<dbReference type="InterPro" id="IPR010933">
    <property type="entry name" value="NADH_DH_su2_C"/>
</dbReference>
<keyword evidence="13 17" id="KW-0830">Ubiquinone</keyword>
<evidence type="ECO:0000256" key="9">
    <source>
        <dbReference type="ARBA" id="ARBA00022967"/>
    </source>
</evidence>
<keyword evidence="7 17" id="KW-0812">Transmembrane</keyword>
<dbReference type="Pfam" id="PF00361">
    <property type="entry name" value="Proton_antipo_M"/>
    <property type="match status" value="1"/>
</dbReference>
<comment type="function">
    <text evidence="17">Core subunit of the mitochondrial membrane respiratory chain NADH dehydrogenase (Complex I) which catalyzes electron transfer from NADH through the respiratory chain, using ubiquinone as an electron acceptor. Essential for the catalytic activity and assembly of complex I.</text>
</comment>
<organism evidence="21">
    <name type="scientific">Melanoptila glabrirostris</name>
    <name type="common">black catbird</name>
    <dbReference type="NCBI Taxonomy" id="111990"/>
    <lineage>
        <taxon>Eukaryota</taxon>
        <taxon>Metazoa</taxon>
        <taxon>Chordata</taxon>
        <taxon>Craniata</taxon>
        <taxon>Vertebrata</taxon>
        <taxon>Euteleostomi</taxon>
        <taxon>Archelosauria</taxon>
        <taxon>Archosauria</taxon>
        <taxon>Dinosauria</taxon>
        <taxon>Saurischia</taxon>
        <taxon>Theropoda</taxon>
        <taxon>Coelurosauria</taxon>
        <taxon>Aves</taxon>
        <taxon>Neognathae</taxon>
        <taxon>Neoaves</taxon>
        <taxon>Telluraves</taxon>
        <taxon>Australaves</taxon>
        <taxon>Passeriformes</taxon>
        <taxon>Mimidae</taxon>
        <taxon>Melanoptila</taxon>
    </lineage>
</organism>
<evidence type="ECO:0000256" key="16">
    <source>
        <dbReference type="ARBA" id="ARBA00049551"/>
    </source>
</evidence>
<accession>Q8M852</accession>
<keyword evidence="12 17" id="KW-0520">NAD</keyword>
<comment type="similarity">
    <text evidence="2 17">Belongs to the complex I subunit 2 family.</text>
</comment>
<dbReference type="InterPro" id="IPR001750">
    <property type="entry name" value="ND/Mrp_TM"/>
</dbReference>
<evidence type="ECO:0000256" key="1">
    <source>
        <dbReference type="ARBA" id="ARBA00004448"/>
    </source>
</evidence>
<dbReference type="EC" id="7.1.1.2" evidence="3 17"/>
<dbReference type="EMBL" id="JN799663">
    <property type="protein sequence ID" value="AEP94612.1"/>
    <property type="molecule type" value="Genomic_DNA"/>
</dbReference>
<evidence type="ECO:0000256" key="14">
    <source>
        <dbReference type="ARBA" id="ARBA00023128"/>
    </source>
</evidence>
<evidence type="ECO:0000256" key="11">
    <source>
        <dbReference type="ARBA" id="ARBA00022989"/>
    </source>
</evidence>
<feature type="transmembrane region" description="Helical" evidence="17">
    <location>
        <begin position="242"/>
        <end position="261"/>
    </location>
</feature>
<reference evidence="22" key="2">
    <citation type="journal article" date="2007" name="Mol. Phylogenet. Evol.">
        <title>A comprehensive molecular phylogeny of the starlings (Aves: Sturnidae) and mockingbirds (Aves: Mimidae): congruent mtDNA and nuclear trees for a cosmopolitan avian radiation.</title>
        <authorList>
            <person name="Lovette I.J."/>
            <person name="Rubenstein D.R."/>
        </authorList>
    </citation>
    <scope>NUCLEOTIDE SEQUENCE</scope>
    <source>
        <strain evidence="22">MglaMX0081</strain>
    </source>
</reference>
<feature type="transmembrane region" description="Helical" evidence="17">
    <location>
        <begin position="324"/>
        <end position="345"/>
    </location>
</feature>
<dbReference type="GO" id="GO:0006120">
    <property type="term" value="P:mitochondrial electron transport, NADH to ubiquinone"/>
    <property type="evidence" value="ECO:0007669"/>
    <property type="project" value="InterPro"/>
</dbReference>
<dbReference type="GO" id="GO:0008137">
    <property type="term" value="F:NADH dehydrogenase (ubiquinone) activity"/>
    <property type="evidence" value="ECO:0007669"/>
    <property type="project" value="UniProtKB-EC"/>
</dbReference>
<dbReference type="EMBL" id="AF140893">
    <property type="protein sequence ID" value="AAF66573.1"/>
    <property type="molecule type" value="Genomic_DNA"/>
</dbReference>
<comment type="subcellular location">
    <subcellularLocation>
        <location evidence="1 17">Mitochondrion inner membrane</location>
        <topology evidence="1 17">Multi-pass membrane protein</topology>
    </subcellularLocation>
</comment>
<dbReference type="InterPro" id="IPR003917">
    <property type="entry name" value="NADH_UbQ_OxRdtase_chain2"/>
</dbReference>
<dbReference type="PRINTS" id="PR01436">
    <property type="entry name" value="NADHDHGNASE2"/>
</dbReference>
<keyword evidence="10 17" id="KW-0249">Electron transport</keyword>
<reference evidence="21" key="1">
    <citation type="journal article" date="2001" name="Auk">
        <title>Molecular Systematics and Biogeography of Antillean Thrashers, Tremblers, and Mockingbirds (Aves: Mimidae).</title>
        <authorList>
            <person name="Hunt J.S."/>
            <person name="Bermingham E."/>
            <person name="Ricklefs R.E."/>
        </authorList>
    </citation>
    <scope>NUCLEOTIDE SEQUENCE</scope>
</reference>
<feature type="transmembrane region" description="Helical" evidence="17">
    <location>
        <begin position="93"/>
        <end position="112"/>
    </location>
</feature>
<evidence type="ECO:0000313" key="22">
    <source>
        <dbReference type="EMBL" id="ABR28191.1"/>
    </source>
</evidence>
<dbReference type="PANTHER" id="PTHR46552">
    <property type="entry name" value="NADH-UBIQUINONE OXIDOREDUCTASE CHAIN 2"/>
    <property type="match status" value="1"/>
</dbReference>
<feature type="domain" description="NADH:quinone oxidoreductase/Mrp antiporter transmembrane" evidence="19">
    <location>
        <begin position="23"/>
        <end position="288"/>
    </location>
</feature>
<evidence type="ECO:0000313" key="21">
    <source>
        <dbReference type="EMBL" id="AAF66573.1"/>
    </source>
</evidence>
<comment type="catalytic activity">
    <reaction evidence="16 17">
        <text>a ubiquinone + NADH + 5 H(+)(in) = a ubiquinol + NAD(+) + 4 H(+)(out)</text>
        <dbReference type="Rhea" id="RHEA:29091"/>
        <dbReference type="Rhea" id="RHEA-COMP:9565"/>
        <dbReference type="Rhea" id="RHEA-COMP:9566"/>
        <dbReference type="ChEBI" id="CHEBI:15378"/>
        <dbReference type="ChEBI" id="CHEBI:16389"/>
        <dbReference type="ChEBI" id="CHEBI:17976"/>
        <dbReference type="ChEBI" id="CHEBI:57540"/>
        <dbReference type="ChEBI" id="CHEBI:57945"/>
        <dbReference type="EC" id="7.1.1.2"/>
    </reaction>
</comment>
<evidence type="ECO:0000256" key="12">
    <source>
        <dbReference type="ARBA" id="ARBA00023027"/>
    </source>
</evidence>
<evidence type="ECO:0000259" key="20">
    <source>
        <dbReference type="Pfam" id="PF06444"/>
    </source>
</evidence>
<gene>
    <name evidence="21" type="primary">ND2</name>
</gene>
<evidence type="ECO:0000256" key="7">
    <source>
        <dbReference type="ARBA" id="ARBA00022692"/>
    </source>
</evidence>
<evidence type="ECO:0000256" key="18">
    <source>
        <dbReference type="SAM" id="SignalP"/>
    </source>
</evidence>
<evidence type="ECO:0000259" key="19">
    <source>
        <dbReference type="Pfam" id="PF00361"/>
    </source>
</evidence>
<reference evidence="23" key="3">
    <citation type="journal article" date="2011" name="Mol. Phylogenet. Evol.">
        <title>Phylogenetic relationships of the mockingbirds and thrashers (Aves: Mimidae).</title>
        <authorList>
            <person name="Lovette I.J."/>
            <person name="Arbogast B.S."/>
            <person name="Curry R.L."/>
            <person name="Zink R.M."/>
            <person name="Botero C.A."/>
            <person name="Sullivan J.P."/>
            <person name="Talaba A.L."/>
            <person name="Harris R.B."/>
            <person name="Rubenstein D.R."/>
            <person name="Ricklefs R.E."/>
            <person name="Bermingham E."/>
        </authorList>
    </citation>
    <scope>NUCLEOTIDE SEQUENCE</scope>
    <source>
        <strain evidence="23">MGLABT160</strain>
    </source>
</reference>
<dbReference type="GO" id="GO:0005743">
    <property type="term" value="C:mitochondrial inner membrane"/>
    <property type="evidence" value="ECO:0007669"/>
    <property type="project" value="UniProtKB-SubCell"/>
</dbReference>
<keyword evidence="15 17" id="KW-0472">Membrane</keyword>
<evidence type="ECO:0000313" key="23">
    <source>
        <dbReference type="EMBL" id="AEP94612.1"/>
    </source>
</evidence>
<dbReference type="InterPro" id="IPR050175">
    <property type="entry name" value="Complex_I_Subunit_2"/>
</dbReference>
<feature type="transmembrane region" description="Helical" evidence="17">
    <location>
        <begin position="203"/>
        <end position="222"/>
    </location>
</feature>
<keyword evidence="5" id="KW-0813">Transport</keyword>
<evidence type="ECO:0000256" key="10">
    <source>
        <dbReference type="ARBA" id="ARBA00022982"/>
    </source>
</evidence>
<evidence type="ECO:0000256" key="4">
    <source>
        <dbReference type="ARBA" id="ARBA00021008"/>
    </source>
</evidence>
<keyword evidence="18" id="KW-0732">Signal</keyword>
<feature type="signal peptide" evidence="18">
    <location>
        <begin position="1"/>
        <end position="20"/>
    </location>
</feature>
<feature type="transmembrane region" description="Helical" evidence="17">
    <location>
        <begin position="55"/>
        <end position="72"/>
    </location>
</feature>
<evidence type="ECO:0000256" key="17">
    <source>
        <dbReference type="RuleBase" id="RU003403"/>
    </source>
</evidence>
<evidence type="ECO:0000256" key="5">
    <source>
        <dbReference type="ARBA" id="ARBA00022448"/>
    </source>
</evidence>
<geneLocation type="mitochondrion" evidence="21"/>
<evidence type="ECO:0000256" key="3">
    <source>
        <dbReference type="ARBA" id="ARBA00012944"/>
    </source>
</evidence>
<evidence type="ECO:0000256" key="6">
    <source>
        <dbReference type="ARBA" id="ARBA00022660"/>
    </source>
</evidence>
<keyword evidence="9 17" id="KW-1278">Translocase</keyword>
<dbReference type="EMBL" id="EF468197">
    <property type="protein sequence ID" value="ABR28191.1"/>
    <property type="molecule type" value="Genomic_DNA"/>
</dbReference>
<protein>
    <recommendedName>
        <fullName evidence="4 17">NADH-ubiquinone oxidoreductase chain 2</fullName>
        <ecNumber evidence="3 17">7.1.1.2</ecNumber>
    </recommendedName>
</protein>